<name>A0A9X8ZG93_9BACI</name>
<keyword evidence="1" id="KW-0812">Transmembrane</keyword>
<feature type="chain" id="PRO_5040884233" evidence="2">
    <location>
        <begin position="28"/>
        <end position="233"/>
    </location>
</feature>
<comment type="caution">
    <text evidence="3">The sequence shown here is derived from an EMBL/GenBank/DDBJ whole genome shotgun (WGS) entry which is preliminary data.</text>
</comment>
<dbReference type="RefSeq" id="WP_137023822.1">
    <property type="nucleotide sequence ID" value="NZ_SZNT01000191.1"/>
</dbReference>
<dbReference type="Proteomes" id="UP000309170">
    <property type="component" value="Unassembled WGS sequence"/>
</dbReference>
<evidence type="ECO:0000256" key="2">
    <source>
        <dbReference type="SAM" id="SignalP"/>
    </source>
</evidence>
<evidence type="ECO:0000256" key="1">
    <source>
        <dbReference type="SAM" id="Phobius"/>
    </source>
</evidence>
<feature type="transmembrane region" description="Helical" evidence="1">
    <location>
        <begin position="206"/>
        <end position="230"/>
    </location>
</feature>
<keyword evidence="2" id="KW-0732">Signal</keyword>
<protein>
    <submittedName>
        <fullName evidence="3">Uncharacterized protein</fullName>
    </submittedName>
</protein>
<dbReference type="EMBL" id="SZNT01000191">
    <property type="protein sequence ID" value="TKH10675.1"/>
    <property type="molecule type" value="Genomic_DNA"/>
</dbReference>
<evidence type="ECO:0000313" key="3">
    <source>
        <dbReference type="EMBL" id="TKH10675.1"/>
    </source>
</evidence>
<dbReference type="AlphaFoldDB" id="A0A9X8ZG93"/>
<accession>A0A9X8ZG93</accession>
<keyword evidence="1" id="KW-0472">Membrane</keyword>
<organism evidence="3 4">
    <name type="scientific">Peribacillus simplex</name>
    <dbReference type="NCBI Taxonomy" id="1478"/>
    <lineage>
        <taxon>Bacteria</taxon>
        <taxon>Bacillati</taxon>
        <taxon>Bacillota</taxon>
        <taxon>Bacilli</taxon>
        <taxon>Bacillales</taxon>
        <taxon>Bacillaceae</taxon>
        <taxon>Peribacillus</taxon>
    </lineage>
</organism>
<proteinExistence type="predicted"/>
<keyword evidence="1" id="KW-1133">Transmembrane helix</keyword>
<gene>
    <name evidence="3" type="ORF">FC678_14135</name>
</gene>
<sequence length="233" mass="25312">MKKLLNVLVIAIMVVVSAFSFSNSSKAEEENTGIKKLQEQVDLIRNHSQELSDSQLVEVVQIIENKIQNKEIKVVGNDAQLNFDKIKAYAFDETQENAIVITIPYKNVKGVSVIENLTLVFDETLSLVNYSETQVDETATKAKTTVYVDGKETGSTEITKESKKNGEVRTSGYMDRVVDCMEDWGVNGDTAASIIASCGLVCAVTLGTLCMACLGFFGTAGLAVAAGCFISER</sequence>
<feature type="signal peptide" evidence="2">
    <location>
        <begin position="1"/>
        <end position="27"/>
    </location>
</feature>
<evidence type="ECO:0000313" key="4">
    <source>
        <dbReference type="Proteomes" id="UP000309170"/>
    </source>
</evidence>
<reference evidence="3 4" key="1">
    <citation type="journal article" date="2019" name="Environ. Microbiol.">
        <title>An active ?-lactamase is a part of an orchestrated cell wall stress resistance network of Bacillus subtilis and related rhizosphere species.</title>
        <authorList>
            <person name="Bucher T."/>
            <person name="Keren-Paz A."/>
            <person name="Hausser J."/>
            <person name="Olender T."/>
            <person name="Cytryn E."/>
            <person name="Kolodkin-Gal I."/>
        </authorList>
    </citation>
    <scope>NUCLEOTIDE SEQUENCE [LARGE SCALE GENOMIC DNA]</scope>
    <source>
        <strain evidence="3 4">I4</strain>
    </source>
</reference>